<dbReference type="PROSITE" id="PS50045">
    <property type="entry name" value="SIGMA54_INTERACT_4"/>
    <property type="match status" value="1"/>
</dbReference>
<dbReference type="InterPro" id="IPR025944">
    <property type="entry name" value="Sigma_54_int_dom_CS"/>
</dbReference>
<dbReference type="InterPro" id="IPR027417">
    <property type="entry name" value="P-loop_NTPase"/>
</dbReference>
<dbReference type="EMBL" id="FOGV01000004">
    <property type="protein sequence ID" value="SER69544.1"/>
    <property type="molecule type" value="Genomic_DNA"/>
</dbReference>
<dbReference type="CDD" id="cd00130">
    <property type="entry name" value="PAS"/>
    <property type="match status" value="1"/>
</dbReference>
<evidence type="ECO:0000256" key="3">
    <source>
        <dbReference type="ARBA" id="ARBA00023015"/>
    </source>
</evidence>
<name>A0A1H9R9Y8_9BACI</name>
<gene>
    <name evidence="9" type="ORF">SAMN05444126_10477</name>
</gene>
<dbReference type="AlphaFoldDB" id="A0A1H9R9Y8"/>
<keyword evidence="1" id="KW-0547">Nucleotide-binding</keyword>
<dbReference type="FunFam" id="3.40.50.300:FF:000006">
    <property type="entry name" value="DNA-binding transcriptional regulator NtrC"/>
    <property type="match status" value="1"/>
</dbReference>
<dbReference type="OrthoDB" id="9803970at2"/>
<dbReference type="Gene3D" id="3.40.50.300">
    <property type="entry name" value="P-loop containing nucleotide triphosphate hydrolases"/>
    <property type="match status" value="1"/>
</dbReference>
<feature type="domain" description="Sigma-54 factor interaction" evidence="7">
    <location>
        <begin position="336"/>
        <end position="561"/>
    </location>
</feature>
<comment type="caution">
    <text evidence="9">The sequence shown here is derived from an EMBL/GenBank/DDBJ whole genome shotgun (WGS) entry which is preliminary data.</text>
</comment>
<dbReference type="PROSITE" id="PS00676">
    <property type="entry name" value="SIGMA54_INTERACT_2"/>
    <property type="match status" value="1"/>
</dbReference>
<dbReference type="STRING" id="1464123.SAMN05444126_10477"/>
<evidence type="ECO:0000259" key="7">
    <source>
        <dbReference type="PROSITE" id="PS50045"/>
    </source>
</evidence>
<dbReference type="PROSITE" id="PS50112">
    <property type="entry name" value="PAS"/>
    <property type="match status" value="1"/>
</dbReference>
<dbReference type="InterPro" id="IPR003593">
    <property type="entry name" value="AAA+_ATPase"/>
</dbReference>
<feature type="region of interest" description="Disordered" evidence="6">
    <location>
        <begin position="570"/>
        <end position="591"/>
    </location>
</feature>
<evidence type="ECO:0000259" key="8">
    <source>
        <dbReference type="PROSITE" id="PS50112"/>
    </source>
</evidence>
<dbReference type="RefSeq" id="WP_093072103.1">
    <property type="nucleotide sequence ID" value="NZ_FOGV01000004.1"/>
</dbReference>
<proteinExistence type="predicted"/>
<feature type="domain" description="PAS" evidence="8">
    <location>
        <begin position="212"/>
        <end position="284"/>
    </location>
</feature>
<dbReference type="InterPro" id="IPR025662">
    <property type="entry name" value="Sigma_54_int_dom_ATP-bd_1"/>
</dbReference>
<dbReference type="InterPro" id="IPR035965">
    <property type="entry name" value="PAS-like_dom_sf"/>
</dbReference>
<evidence type="ECO:0000256" key="5">
    <source>
        <dbReference type="ARBA" id="ARBA00023163"/>
    </source>
</evidence>
<keyword evidence="2" id="KW-0067">ATP-binding</keyword>
<dbReference type="Proteomes" id="UP000199318">
    <property type="component" value="Unassembled WGS sequence"/>
</dbReference>
<dbReference type="SMART" id="SM00382">
    <property type="entry name" value="AAA"/>
    <property type="match status" value="1"/>
</dbReference>
<dbReference type="InterPro" id="IPR000014">
    <property type="entry name" value="PAS"/>
</dbReference>
<keyword evidence="5" id="KW-0804">Transcription</keyword>
<dbReference type="PANTHER" id="PTHR32071">
    <property type="entry name" value="TRANSCRIPTIONAL REGULATORY PROTEIN"/>
    <property type="match status" value="1"/>
</dbReference>
<evidence type="ECO:0000256" key="1">
    <source>
        <dbReference type="ARBA" id="ARBA00022741"/>
    </source>
</evidence>
<dbReference type="Pfam" id="PF25601">
    <property type="entry name" value="AAA_lid_14"/>
    <property type="match status" value="1"/>
</dbReference>
<dbReference type="CDD" id="cd00009">
    <property type="entry name" value="AAA"/>
    <property type="match status" value="1"/>
</dbReference>
<evidence type="ECO:0000256" key="2">
    <source>
        <dbReference type="ARBA" id="ARBA00022840"/>
    </source>
</evidence>
<evidence type="ECO:0000313" key="9">
    <source>
        <dbReference type="EMBL" id="SER69544.1"/>
    </source>
</evidence>
<dbReference type="NCBIfam" id="TIGR00229">
    <property type="entry name" value="sensory_box"/>
    <property type="match status" value="1"/>
</dbReference>
<evidence type="ECO:0000256" key="6">
    <source>
        <dbReference type="SAM" id="MobiDB-lite"/>
    </source>
</evidence>
<evidence type="ECO:0000256" key="4">
    <source>
        <dbReference type="ARBA" id="ARBA00023125"/>
    </source>
</evidence>
<dbReference type="InterPro" id="IPR025943">
    <property type="entry name" value="Sigma_54_int_dom_ATP-bd_2"/>
</dbReference>
<reference evidence="10" key="1">
    <citation type="submission" date="2016-10" db="EMBL/GenBank/DDBJ databases">
        <authorList>
            <person name="de Groot N.N."/>
        </authorList>
    </citation>
    <scope>NUCLEOTIDE SEQUENCE [LARGE SCALE GENOMIC DNA]</scope>
    <source>
        <strain evidence="10">10nlg</strain>
    </source>
</reference>
<dbReference type="Gene3D" id="3.30.450.20">
    <property type="entry name" value="PAS domain"/>
    <property type="match status" value="1"/>
</dbReference>
<dbReference type="GO" id="GO:0005524">
    <property type="term" value="F:ATP binding"/>
    <property type="evidence" value="ECO:0007669"/>
    <property type="project" value="UniProtKB-KW"/>
</dbReference>
<dbReference type="GO" id="GO:0006355">
    <property type="term" value="P:regulation of DNA-templated transcription"/>
    <property type="evidence" value="ECO:0007669"/>
    <property type="project" value="InterPro"/>
</dbReference>
<sequence length="670" mass="74701">MPNNLLLVTGNKKTKSTLKQQLAMLLGDRLEIESLAIDEDLSAASLTPYKVILFSSQSVRTEFTQRYKFPDNTLCITGKRTIDPEAFPTLLSLQEGKVLIVNDADESIRETAESIYQLGITHLEFIPYHPGTLYYDGIRTAVTPSETERCPASLTNVVDIGVRPFDMATVLKIVEYFQLGEDTAANMSERYLQRLVTLHDDLLTKEDHTQKINDHYHELLNMVDDGMIAYDQKEIVTAANRGAEKILLQSAQELIDQPVSSCVTHPELLEFLKNNETSGFLKNGEHEYVLSKTTTSSFQSTVVTMKSVEKAFEVEQTAKNQNKKKGLASKYSFSDIIGEHPEIIDTKDTALKMAAAEQPVLIYGETGVGKELFAHAIHLNSKRRNGPLFAINCSAMSENLFQSELFGYEEGTFTGALKGGKKGLFELASGGTLFLDEIGELSTDMQAQLLRVLQENEIRKIGGNSNIPVDVRIIAATNKSLENEVANNSFRADLFYRLHVLHMTVPPLKDRRSDLPRLTDSFLQKEKTGYQLDDDALELLMNYHWPGNIRELKNALDYAKTLSKSYTLKAEHLPPSVHNPDRRTQSGSAKQPLTPELIAILKMLEEASRKGERLSLQQLADQSANSGINFSKQQMRRRIQTLADLGLVEKGTGRIGSAITADGLNQIKNG</sequence>
<dbReference type="SUPFAM" id="SSF52540">
    <property type="entry name" value="P-loop containing nucleoside triphosphate hydrolases"/>
    <property type="match status" value="1"/>
</dbReference>
<dbReference type="Pfam" id="PF00158">
    <property type="entry name" value="Sigma54_activat"/>
    <property type="match status" value="1"/>
</dbReference>
<keyword evidence="3" id="KW-0805">Transcription regulation</keyword>
<keyword evidence="4" id="KW-0238">DNA-binding</keyword>
<dbReference type="InterPro" id="IPR002078">
    <property type="entry name" value="Sigma_54_int"/>
</dbReference>
<dbReference type="Gene3D" id="1.10.8.60">
    <property type="match status" value="1"/>
</dbReference>
<evidence type="ECO:0000313" key="10">
    <source>
        <dbReference type="Proteomes" id="UP000199318"/>
    </source>
</evidence>
<accession>A0A1H9R9Y8</accession>
<dbReference type="PROSITE" id="PS00688">
    <property type="entry name" value="SIGMA54_INTERACT_3"/>
    <property type="match status" value="1"/>
</dbReference>
<organism evidence="9 10">
    <name type="scientific">Salisediminibacterium halotolerans</name>
    <dbReference type="NCBI Taxonomy" id="517425"/>
    <lineage>
        <taxon>Bacteria</taxon>
        <taxon>Bacillati</taxon>
        <taxon>Bacillota</taxon>
        <taxon>Bacilli</taxon>
        <taxon>Bacillales</taxon>
        <taxon>Bacillaceae</taxon>
        <taxon>Salisediminibacterium</taxon>
    </lineage>
</organism>
<dbReference type="SUPFAM" id="SSF55785">
    <property type="entry name" value="PYP-like sensor domain (PAS domain)"/>
    <property type="match status" value="1"/>
</dbReference>
<dbReference type="InterPro" id="IPR058031">
    <property type="entry name" value="AAA_lid_NorR"/>
</dbReference>
<dbReference type="GO" id="GO:0003677">
    <property type="term" value="F:DNA binding"/>
    <property type="evidence" value="ECO:0007669"/>
    <property type="project" value="UniProtKB-KW"/>
</dbReference>
<protein>
    <submittedName>
        <fullName evidence="9">PAS domain S-box-containing protein</fullName>
    </submittedName>
</protein>
<dbReference type="PROSITE" id="PS00675">
    <property type="entry name" value="SIGMA54_INTERACT_1"/>
    <property type="match status" value="1"/>
</dbReference>
<keyword evidence="10" id="KW-1185">Reference proteome</keyword>